<feature type="transmembrane region" description="Helical" evidence="1">
    <location>
        <begin position="104"/>
        <end position="123"/>
    </location>
</feature>
<feature type="domain" description="Heparan-alpha-glucosaminide N-acetyltransferase catalytic" evidence="2">
    <location>
        <begin position="496"/>
        <end position="668"/>
    </location>
</feature>
<feature type="transmembrane region" description="Helical" evidence="1">
    <location>
        <begin position="415"/>
        <end position="433"/>
    </location>
</feature>
<dbReference type="AlphaFoldDB" id="A0A7J6LR06"/>
<dbReference type="Proteomes" id="UP000570595">
    <property type="component" value="Unassembled WGS sequence"/>
</dbReference>
<sequence length="682" mass="76551">MPFADLEFLDPTTYMETAVWENFSLPSVKSALVLTALGSVISCGLCTFHCLTRRERAAHKAAHEGFDEVSNIEKGQAAADDGSDVVVGDGGRVVAKPRYPAVDYLRGLCLMFIVTFHLLWALADFGLLPGFPAKVSFNLPVSNYVYFAAFYSVSFTWANLLFIFIHPYLYYLMFSLATLLCIYILCWESEISGVCLIMLCVGMSLAIVHEDRVKWRNVIIRTLKLGAAAGALSAITYTFMPRSPIYFGAIHCITLNTLLTMFFIRAPRVALLGFIFTQLYTIMVGRFPLEVPANRPTVDVIPWFHNLGYCLLGLWLHSVGAHKIAVVELIPGKPIHLEDTVFTFFGRHSLTVYLAHMIPVLLILAIFVYSHERQWRLKEYEMVPIKDSEEPRGGSTETRRSSDSPAKARYPFIDFLRGLCISFVVAFHLLFLCRESNLLPLDAWVDKTVGLPLLDYAKFIFYFIVTFVLGYGGYLITPYMAYIIYGPVVTLCIYSYWWVAQISGVCLIMLCMGMSQATIHENGINYRSVGRRAVKLGIVAASITLITYVLNREEFIYFGAIHCILVNSLLTVPFTRIPRAALVGFLLIQGYTMKWGTAPVEVPQDIPTLDVIPWFHNFGYCLLGVWLHSRGLHKLESITIIPGRPAALEGTVFTTFGRHCLAIYLGHMLIVLPVVWVVSTGA</sequence>
<feature type="transmembrane region" description="Helical" evidence="1">
    <location>
        <begin position="191"/>
        <end position="208"/>
    </location>
</feature>
<evidence type="ECO:0000259" key="2">
    <source>
        <dbReference type="Pfam" id="PF07786"/>
    </source>
</evidence>
<keyword evidence="1" id="KW-0812">Transmembrane</keyword>
<accession>A0A7J6LR06</accession>
<dbReference type="OrthoDB" id="439059at2759"/>
<feature type="transmembrane region" description="Helical" evidence="1">
    <location>
        <begin position="31"/>
        <end position="51"/>
    </location>
</feature>
<dbReference type="EMBL" id="JABAHT010000194">
    <property type="protein sequence ID" value="KAF4661566.1"/>
    <property type="molecule type" value="Genomic_DNA"/>
</dbReference>
<reference evidence="3 4" key="1">
    <citation type="submission" date="2020-04" db="EMBL/GenBank/DDBJ databases">
        <title>Perkinsus olseni comparative genomics.</title>
        <authorList>
            <person name="Bogema D.R."/>
        </authorList>
    </citation>
    <scope>NUCLEOTIDE SEQUENCE [LARGE SCALE GENOMIC DNA]</scope>
    <source>
        <strain evidence="3">ATCC PRA-179</strain>
    </source>
</reference>
<keyword evidence="1" id="KW-1133">Transmembrane helix</keyword>
<protein>
    <recommendedName>
        <fullName evidence="2">Heparan-alpha-glucosaminide N-acetyltransferase catalytic domain-containing protein</fullName>
    </recommendedName>
</protein>
<feature type="domain" description="Heparan-alpha-glucosaminide N-acetyltransferase catalytic" evidence="2">
    <location>
        <begin position="190"/>
        <end position="357"/>
    </location>
</feature>
<feature type="transmembrane region" description="Helical" evidence="1">
    <location>
        <begin position="533"/>
        <end position="550"/>
    </location>
</feature>
<feature type="transmembrane region" description="Helical" evidence="1">
    <location>
        <begin position="168"/>
        <end position="185"/>
    </location>
</feature>
<evidence type="ECO:0000313" key="3">
    <source>
        <dbReference type="EMBL" id="KAF4661566.1"/>
    </source>
</evidence>
<keyword evidence="1" id="KW-0472">Membrane</keyword>
<proteinExistence type="predicted"/>
<gene>
    <name evidence="3" type="ORF">FOZ61_003115</name>
</gene>
<feature type="transmembrane region" description="Helical" evidence="1">
    <location>
        <begin position="271"/>
        <end position="289"/>
    </location>
</feature>
<evidence type="ECO:0000313" key="4">
    <source>
        <dbReference type="Proteomes" id="UP000570595"/>
    </source>
</evidence>
<dbReference type="Pfam" id="PF07786">
    <property type="entry name" value="HGSNAT_cat"/>
    <property type="match status" value="2"/>
</dbReference>
<name>A0A7J6LR06_PEROL</name>
<dbReference type="InterPro" id="IPR012429">
    <property type="entry name" value="HGSNAT_cat"/>
</dbReference>
<evidence type="ECO:0000256" key="1">
    <source>
        <dbReference type="SAM" id="Phobius"/>
    </source>
</evidence>
<comment type="caution">
    <text evidence="3">The sequence shown here is derived from an EMBL/GenBank/DDBJ whole genome shotgun (WGS) entry which is preliminary data.</text>
</comment>
<feature type="transmembrane region" description="Helical" evidence="1">
    <location>
        <begin position="350"/>
        <end position="370"/>
    </location>
</feature>
<feature type="transmembrane region" description="Helical" evidence="1">
    <location>
        <begin position="661"/>
        <end position="679"/>
    </location>
</feature>
<feature type="transmembrane region" description="Helical" evidence="1">
    <location>
        <begin position="220"/>
        <end position="239"/>
    </location>
</feature>
<feature type="transmembrane region" description="Helical" evidence="1">
    <location>
        <begin position="143"/>
        <end position="161"/>
    </location>
</feature>
<feature type="transmembrane region" description="Helical" evidence="1">
    <location>
        <begin position="482"/>
        <end position="512"/>
    </location>
</feature>
<organism evidence="3 4">
    <name type="scientific">Perkinsus olseni</name>
    <name type="common">Perkinsus atlanticus</name>
    <dbReference type="NCBI Taxonomy" id="32597"/>
    <lineage>
        <taxon>Eukaryota</taxon>
        <taxon>Sar</taxon>
        <taxon>Alveolata</taxon>
        <taxon>Perkinsozoa</taxon>
        <taxon>Perkinsea</taxon>
        <taxon>Perkinsida</taxon>
        <taxon>Perkinsidae</taxon>
        <taxon>Perkinsus</taxon>
    </lineage>
</organism>
<feature type="transmembrane region" description="Helical" evidence="1">
    <location>
        <begin position="453"/>
        <end position="476"/>
    </location>
</feature>
<feature type="transmembrane region" description="Helical" evidence="1">
    <location>
        <begin position="245"/>
        <end position="264"/>
    </location>
</feature>
<feature type="transmembrane region" description="Helical" evidence="1">
    <location>
        <begin position="556"/>
        <end position="575"/>
    </location>
</feature>